<organism evidence="3 4">
    <name type="scientific">Meloidogyne enterolobii</name>
    <name type="common">Root-knot nematode worm</name>
    <name type="synonym">Meloidogyne mayaguensis</name>
    <dbReference type="NCBI Taxonomy" id="390850"/>
    <lineage>
        <taxon>Eukaryota</taxon>
        <taxon>Metazoa</taxon>
        <taxon>Ecdysozoa</taxon>
        <taxon>Nematoda</taxon>
        <taxon>Chromadorea</taxon>
        <taxon>Rhabditida</taxon>
        <taxon>Tylenchina</taxon>
        <taxon>Tylenchomorpha</taxon>
        <taxon>Tylenchoidea</taxon>
        <taxon>Meloidogynidae</taxon>
        <taxon>Meloidogyninae</taxon>
        <taxon>Meloidogyne</taxon>
    </lineage>
</organism>
<accession>A0A6V7WNI1</accession>
<gene>
    <name evidence="3" type="ORF">MENT_LOCUS41209</name>
</gene>
<evidence type="ECO:0000313" key="4">
    <source>
        <dbReference type="Proteomes" id="UP000580250"/>
    </source>
</evidence>
<evidence type="ECO:0000259" key="2">
    <source>
        <dbReference type="Pfam" id="PF07245"/>
    </source>
</evidence>
<dbReference type="AlphaFoldDB" id="A0A6V7WNI1"/>
<sequence>MKVAVLIFLSLAQNTKSLTTITAEQEKCIINKMGYRNCLFENVLVMNFNPNEQEIDILLQDYQSNSVGSMKFLMNRIKAKCVKAVKYLDTNYFGWRCPYTGSCTEMKCSSLKMNETIEELETDKNNYPKITRCMETEGGWANGCFYVIPACLFYKYSAIPTNEAKVLEIFKCPKWDLELDIKIIIETQNETITNLVSLRPGRTSEWNDLRLTATSMTVAPLPLLNELFISDSKRIAILEKENEKIIENFKCPTYRSALEFNTCKIDPMICDCNAADQNVACLCNDLLDLDQKRFELLDLDQKSFHI</sequence>
<proteinExistence type="predicted"/>
<dbReference type="Pfam" id="PF07245">
    <property type="entry name" value="Phlebovirus_G2"/>
    <property type="match status" value="1"/>
</dbReference>
<dbReference type="Proteomes" id="UP000580250">
    <property type="component" value="Unassembled WGS sequence"/>
</dbReference>
<dbReference type="EMBL" id="CAJEWN010000698">
    <property type="protein sequence ID" value="CAD2188553.1"/>
    <property type="molecule type" value="Genomic_DNA"/>
</dbReference>
<evidence type="ECO:0000313" key="3">
    <source>
        <dbReference type="EMBL" id="CAD2188553.1"/>
    </source>
</evidence>
<protein>
    <recommendedName>
        <fullName evidence="2">Phlebovirus glycoprotein G2 fusion domain-containing protein</fullName>
    </recommendedName>
</protein>
<feature type="chain" id="PRO_5028278051" description="Phlebovirus glycoprotein G2 fusion domain-containing protein" evidence="1">
    <location>
        <begin position="18"/>
        <end position="306"/>
    </location>
</feature>
<reference evidence="3 4" key="1">
    <citation type="submission" date="2020-08" db="EMBL/GenBank/DDBJ databases">
        <authorList>
            <person name="Koutsovoulos G."/>
            <person name="Danchin GJ E."/>
        </authorList>
    </citation>
    <scope>NUCLEOTIDE SEQUENCE [LARGE SCALE GENOMIC DNA]</scope>
</reference>
<dbReference type="OrthoDB" id="5875705at2759"/>
<keyword evidence="1" id="KW-0732">Signal</keyword>
<name>A0A6V7WNI1_MELEN</name>
<evidence type="ECO:0000256" key="1">
    <source>
        <dbReference type="SAM" id="SignalP"/>
    </source>
</evidence>
<feature type="domain" description="Phlebovirus glycoprotein G2 fusion" evidence="2">
    <location>
        <begin position="18"/>
        <end position="286"/>
    </location>
</feature>
<feature type="signal peptide" evidence="1">
    <location>
        <begin position="1"/>
        <end position="17"/>
    </location>
</feature>
<comment type="caution">
    <text evidence="3">The sequence shown here is derived from an EMBL/GenBank/DDBJ whole genome shotgun (WGS) entry which is preliminary data.</text>
</comment>
<dbReference type="InterPro" id="IPR009878">
    <property type="entry name" value="Phlebovirus_G2_fusion"/>
</dbReference>